<reference evidence="2 3" key="1">
    <citation type="submission" date="2024-01" db="EMBL/GenBank/DDBJ databases">
        <title>The complete chloroplast genome sequence of Lithospermum erythrorhizon: insights into the phylogenetic relationship among Boraginaceae species and the maternal lineages of purple gromwells.</title>
        <authorList>
            <person name="Okada T."/>
            <person name="Watanabe K."/>
        </authorList>
    </citation>
    <scope>NUCLEOTIDE SEQUENCE [LARGE SCALE GENOMIC DNA]</scope>
</reference>
<dbReference type="EMBL" id="BAABME010019952">
    <property type="protein sequence ID" value="GAA0158878.1"/>
    <property type="molecule type" value="Genomic_DNA"/>
</dbReference>
<keyword evidence="3" id="KW-1185">Reference proteome</keyword>
<sequence length="87" mass="9920">MAEASNSKVNSVRYPELELVPLPTFELFSQKTNDRLNKGVESSEENNNQLVVYGGNTDDMDEDVDDIEKEVKSIENRKNADKLKKEE</sequence>
<comment type="caution">
    <text evidence="2">The sequence shown here is derived from an EMBL/GenBank/DDBJ whole genome shotgun (WGS) entry which is preliminary data.</text>
</comment>
<dbReference type="AlphaFoldDB" id="A0AAV3Q6N2"/>
<evidence type="ECO:0000313" key="3">
    <source>
        <dbReference type="Proteomes" id="UP001454036"/>
    </source>
</evidence>
<organism evidence="2 3">
    <name type="scientific">Lithospermum erythrorhizon</name>
    <name type="common">Purple gromwell</name>
    <name type="synonym">Lithospermum officinale var. erythrorhizon</name>
    <dbReference type="NCBI Taxonomy" id="34254"/>
    <lineage>
        <taxon>Eukaryota</taxon>
        <taxon>Viridiplantae</taxon>
        <taxon>Streptophyta</taxon>
        <taxon>Embryophyta</taxon>
        <taxon>Tracheophyta</taxon>
        <taxon>Spermatophyta</taxon>
        <taxon>Magnoliopsida</taxon>
        <taxon>eudicotyledons</taxon>
        <taxon>Gunneridae</taxon>
        <taxon>Pentapetalae</taxon>
        <taxon>asterids</taxon>
        <taxon>lamiids</taxon>
        <taxon>Boraginales</taxon>
        <taxon>Boraginaceae</taxon>
        <taxon>Boraginoideae</taxon>
        <taxon>Lithospermeae</taxon>
        <taxon>Lithospermum</taxon>
    </lineage>
</organism>
<evidence type="ECO:0000256" key="1">
    <source>
        <dbReference type="SAM" id="MobiDB-lite"/>
    </source>
</evidence>
<feature type="region of interest" description="Disordered" evidence="1">
    <location>
        <begin position="36"/>
        <end position="62"/>
    </location>
</feature>
<dbReference type="Proteomes" id="UP001454036">
    <property type="component" value="Unassembled WGS sequence"/>
</dbReference>
<accession>A0AAV3Q6N2</accession>
<gene>
    <name evidence="2" type="ORF">LIER_38744</name>
</gene>
<protein>
    <submittedName>
        <fullName evidence="2">Uncharacterized protein</fullName>
    </submittedName>
</protein>
<name>A0AAV3Q6N2_LITER</name>
<proteinExistence type="predicted"/>
<evidence type="ECO:0000313" key="2">
    <source>
        <dbReference type="EMBL" id="GAA0158878.1"/>
    </source>
</evidence>